<reference evidence="3" key="1">
    <citation type="journal article" date="2019" name="Int. J. Syst. Evol. Microbiol.">
        <title>The Global Catalogue of Microorganisms (GCM) 10K type strain sequencing project: providing services to taxonomists for standard genome sequencing and annotation.</title>
        <authorList>
            <consortium name="The Broad Institute Genomics Platform"/>
            <consortium name="The Broad Institute Genome Sequencing Center for Infectious Disease"/>
            <person name="Wu L."/>
            <person name="Ma J."/>
        </authorList>
    </citation>
    <scope>NUCLEOTIDE SEQUENCE [LARGE SCALE GENOMIC DNA]</scope>
    <source>
        <strain evidence="3">JCM 17727</strain>
    </source>
</reference>
<comment type="caution">
    <text evidence="2">The sequence shown here is derived from an EMBL/GenBank/DDBJ whole genome shotgun (WGS) entry which is preliminary data.</text>
</comment>
<organism evidence="2 3">
    <name type="scientific">Kangiella taiwanensis</name>
    <dbReference type="NCBI Taxonomy" id="1079179"/>
    <lineage>
        <taxon>Bacteria</taxon>
        <taxon>Pseudomonadati</taxon>
        <taxon>Pseudomonadota</taxon>
        <taxon>Gammaproteobacteria</taxon>
        <taxon>Kangiellales</taxon>
        <taxon>Kangiellaceae</taxon>
        <taxon>Kangiella</taxon>
    </lineage>
</organism>
<evidence type="ECO:0000259" key="1">
    <source>
        <dbReference type="PROSITE" id="PS51186"/>
    </source>
</evidence>
<dbReference type="SUPFAM" id="SSF55729">
    <property type="entry name" value="Acyl-CoA N-acyltransferases (Nat)"/>
    <property type="match status" value="1"/>
</dbReference>
<dbReference type="CDD" id="cd04301">
    <property type="entry name" value="NAT_SF"/>
    <property type="match status" value="1"/>
</dbReference>
<gene>
    <name evidence="2" type="ORF">GCM10023150_07210</name>
</gene>
<dbReference type="InterPro" id="IPR000182">
    <property type="entry name" value="GNAT_dom"/>
</dbReference>
<dbReference type="Gene3D" id="3.40.630.30">
    <property type="match status" value="1"/>
</dbReference>
<dbReference type="EMBL" id="BAABFU010000001">
    <property type="protein sequence ID" value="GAA4346130.1"/>
    <property type="molecule type" value="Genomic_DNA"/>
</dbReference>
<feature type="domain" description="N-acetyltransferase" evidence="1">
    <location>
        <begin position="5"/>
        <end position="151"/>
    </location>
</feature>
<evidence type="ECO:0000313" key="2">
    <source>
        <dbReference type="EMBL" id="GAA4346130.1"/>
    </source>
</evidence>
<accession>A0ABP8HWI5</accession>
<dbReference type="Proteomes" id="UP001501294">
    <property type="component" value="Unassembled WGS sequence"/>
</dbReference>
<dbReference type="RefSeq" id="WP_223576961.1">
    <property type="nucleotide sequence ID" value="NZ_BAABFU010000001.1"/>
</dbReference>
<proteinExistence type="predicted"/>
<evidence type="ECO:0000313" key="3">
    <source>
        <dbReference type="Proteomes" id="UP001501294"/>
    </source>
</evidence>
<name>A0ABP8HWI5_9GAMM</name>
<sequence length="151" mass="17661">MRYQYSIKSWAELNTLDLYQLLQLRSEVFVVEQECAYQDLDGQDFESVHLTARTPSNKSLMAYARIYTTKIEEKEYAAIGRVCTAKTYRGQGVSRQLMEYAIQYIKENQKLPITVSAQAYLETFYQSLGFQMVSEPYLEDGIPHIRMVREK</sequence>
<protein>
    <submittedName>
        <fullName evidence="2">GNAT family N-acetyltransferase</fullName>
    </submittedName>
</protein>
<dbReference type="Pfam" id="PF13673">
    <property type="entry name" value="Acetyltransf_10"/>
    <property type="match status" value="1"/>
</dbReference>
<keyword evidence="3" id="KW-1185">Reference proteome</keyword>
<dbReference type="PROSITE" id="PS51186">
    <property type="entry name" value="GNAT"/>
    <property type="match status" value="1"/>
</dbReference>
<dbReference type="InterPro" id="IPR016181">
    <property type="entry name" value="Acyl_CoA_acyltransferase"/>
</dbReference>